<sequence length="65" mass="7450">MQHLYYVSKYVQDDGWHVVHTGLCEHLPVESRRQFVGVFGSCIDAVKEARLIYASTKGCSQCCWL</sequence>
<proteinExistence type="predicted"/>
<reference evidence="1" key="1">
    <citation type="submission" date="2019-08" db="EMBL/GenBank/DDBJ databases">
        <authorList>
            <consortium name="PulseNet: The National Subtyping Network for Foodborne Disease Surveillance"/>
            <person name="Tarr C.L."/>
            <person name="Trees E."/>
            <person name="Katz L.S."/>
            <person name="Carleton-Romer H.A."/>
            <person name="Stroika S."/>
            <person name="Kucerova Z."/>
            <person name="Roache K.F."/>
            <person name="Sabol A.L."/>
            <person name="Besser J."/>
            <person name="Gerner-Smidt P."/>
        </authorList>
    </citation>
    <scope>NUCLEOTIDE SEQUENCE</scope>
    <source>
        <strain evidence="1">PNUSAS086289</strain>
    </source>
</reference>
<name>A0A5Y5T9A8_SALER</name>
<comment type="caution">
    <text evidence="1">The sequence shown here is derived from an EMBL/GenBank/DDBJ whole genome shotgun (WGS) entry which is preliminary data.</text>
</comment>
<evidence type="ECO:0000313" key="1">
    <source>
        <dbReference type="EMBL" id="ECK5213796.1"/>
    </source>
</evidence>
<dbReference type="AlphaFoldDB" id="A0A5Y5T9A8"/>
<organism evidence="1">
    <name type="scientific">Salmonella enterica</name>
    <name type="common">Salmonella choleraesuis</name>
    <dbReference type="NCBI Taxonomy" id="28901"/>
    <lineage>
        <taxon>Bacteria</taxon>
        <taxon>Pseudomonadati</taxon>
        <taxon>Pseudomonadota</taxon>
        <taxon>Gammaproteobacteria</taxon>
        <taxon>Enterobacterales</taxon>
        <taxon>Enterobacteriaceae</taxon>
        <taxon>Salmonella</taxon>
    </lineage>
</organism>
<dbReference type="EMBL" id="AAJCCP010000007">
    <property type="protein sequence ID" value="ECK5213796.1"/>
    <property type="molecule type" value="Genomic_DNA"/>
</dbReference>
<accession>A0A5Y5T9A8</accession>
<gene>
    <name evidence="1" type="ORF">FRL26_08875</name>
</gene>
<protein>
    <submittedName>
        <fullName evidence="1">Uncharacterized protein</fullName>
    </submittedName>
</protein>